<comment type="caution">
    <text evidence="1">The sequence shown here is derived from an EMBL/GenBank/DDBJ whole genome shotgun (WGS) entry which is preliminary data.</text>
</comment>
<gene>
    <name evidence="1" type="ORF">CEXT_598461</name>
</gene>
<dbReference type="EMBL" id="BPLR01007575">
    <property type="protein sequence ID" value="GIY18104.1"/>
    <property type="molecule type" value="Genomic_DNA"/>
</dbReference>
<reference evidence="1 2" key="1">
    <citation type="submission" date="2021-06" db="EMBL/GenBank/DDBJ databases">
        <title>Caerostris extrusa draft genome.</title>
        <authorList>
            <person name="Kono N."/>
            <person name="Arakawa K."/>
        </authorList>
    </citation>
    <scope>NUCLEOTIDE SEQUENCE [LARGE SCALE GENOMIC DNA]</scope>
</reference>
<dbReference type="AlphaFoldDB" id="A0AAV4RAN9"/>
<name>A0AAV4RAN9_CAEEX</name>
<evidence type="ECO:0000313" key="1">
    <source>
        <dbReference type="EMBL" id="GIY18104.1"/>
    </source>
</evidence>
<proteinExistence type="predicted"/>
<protein>
    <submittedName>
        <fullName evidence="1">Uncharacterized protein</fullName>
    </submittedName>
</protein>
<sequence>MQNERSNWKPSPKIRKLSVVSLTVTIVAKKKEKNINPILLCPESRRDPAPISGEILAIMLLKMCQSRGPSPHPQGC</sequence>
<organism evidence="1 2">
    <name type="scientific">Caerostris extrusa</name>
    <name type="common">Bark spider</name>
    <name type="synonym">Caerostris bankana</name>
    <dbReference type="NCBI Taxonomy" id="172846"/>
    <lineage>
        <taxon>Eukaryota</taxon>
        <taxon>Metazoa</taxon>
        <taxon>Ecdysozoa</taxon>
        <taxon>Arthropoda</taxon>
        <taxon>Chelicerata</taxon>
        <taxon>Arachnida</taxon>
        <taxon>Araneae</taxon>
        <taxon>Araneomorphae</taxon>
        <taxon>Entelegynae</taxon>
        <taxon>Araneoidea</taxon>
        <taxon>Araneidae</taxon>
        <taxon>Caerostris</taxon>
    </lineage>
</organism>
<accession>A0AAV4RAN9</accession>
<dbReference type="Proteomes" id="UP001054945">
    <property type="component" value="Unassembled WGS sequence"/>
</dbReference>
<evidence type="ECO:0000313" key="2">
    <source>
        <dbReference type="Proteomes" id="UP001054945"/>
    </source>
</evidence>
<keyword evidence="2" id="KW-1185">Reference proteome</keyword>